<dbReference type="GO" id="GO:0005829">
    <property type="term" value="C:cytosol"/>
    <property type="evidence" value="ECO:0007669"/>
    <property type="project" value="TreeGrafter"/>
</dbReference>
<dbReference type="Pfam" id="PF02575">
    <property type="entry name" value="YbaB_DNA_bd"/>
    <property type="match status" value="1"/>
</dbReference>
<keyword evidence="2" id="KW-0963">Cytoplasm</keyword>
<dbReference type="Gene3D" id="3.30.1310.10">
    <property type="entry name" value="Nucleoid-associated protein YbaB-like domain"/>
    <property type="match status" value="1"/>
</dbReference>
<dbReference type="GO" id="GO:0003677">
    <property type="term" value="F:DNA binding"/>
    <property type="evidence" value="ECO:0007669"/>
    <property type="project" value="UniProtKB-UniRule"/>
</dbReference>
<keyword evidence="1 2" id="KW-0238">DNA-binding</keyword>
<protein>
    <recommendedName>
        <fullName evidence="2">Nucleoid-associated protein F6R98_14015</fullName>
    </recommendedName>
</protein>
<evidence type="ECO:0000313" key="4">
    <source>
        <dbReference type="EMBL" id="QFY43598.1"/>
    </source>
</evidence>
<dbReference type="HAMAP" id="MF_00274">
    <property type="entry name" value="DNA_YbaB_EbfC"/>
    <property type="match status" value="1"/>
</dbReference>
<gene>
    <name evidence="4" type="ORF">F6R98_14015</name>
</gene>
<accession>A0A5Q0BNB2</accession>
<dbReference type="Proteomes" id="UP000325755">
    <property type="component" value="Chromosome"/>
</dbReference>
<dbReference type="PANTHER" id="PTHR33449:SF1">
    <property type="entry name" value="NUCLEOID-ASSOCIATED PROTEIN YBAB"/>
    <property type="match status" value="1"/>
</dbReference>
<sequence>MKNPLANLMQQAQNMQENLKKAQEELAATQIAAESGGGLIKLTLNGKREILNLRIDDSLLTDDKEVLEDLIIAALNDGMRKVSKLKEEKLSGLAGGFELPAGLKLPF</sequence>
<keyword evidence="3" id="KW-0175">Coiled coil</keyword>
<comment type="subunit">
    <text evidence="2">Homodimer.</text>
</comment>
<dbReference type="FunCoup" id="A0A5Q0BNB2">
    <property type="interactions" value="435"/>
</dbReference>
<dbReference type="AlphaFoldDB" id="A0A5Q0BNB2"/>
<dbReference type="GO" id="GO:0043590">
    <property type="term" value="C:bacterial nucleoid"/>
    <property type="evidence" value="ECO:0007669"/>
    <property type="project" value="UniProtKB-UniRule"/>
</dbReference>
<dbReference type="RefSeq" id="WP_153249580.1">
    <property type="nucleotide sequence ID" value="NZ_CP044205.1"/>
</dbReference>
<evidence type="ECO:0000256" key="2">
    <source>
        <dbReference type="HAMAP-Rule" id="MF_00274"/>
    </source>
</evidence>
<dbReference type="InParanoid" id="A0A5Q0BNB2"/>
<comment type="similarity">
    <text evidence="2">Belongs to the YbaB/EbfC family.</text>
</comment>
<keyword evidence="5" id="KW-1185">Reference proteome</keyword>
<comment type="function">
    <text evidence="2">Binds to DNA and alters its conformation. May be involved in regulation of gene expression, nucleoid organization and DNA protection.</text>
</comment>
<dbReference type="PANTHER" id="PTHR33449">
    <property type="entry name" value="NUCLEOID-ASSOCIATED PROTEIN YBAB"/>
    <property type="match status" value="1"/>
</dbReference>
<dbReference type="SUPFAM" id="SSF82607">
    <property type="entry name" value="YbaB-like"/>
    <property type="match status" value="1"/>
</dbReference>
<reference evidence="4 5" key="1">
    <citation type="submission" date="2019-09" db="EMBL/GenBank/DDBJ databases">
        <title>Ecophysiology of the spiral-shaped methanotroph Methylospira mobilis as revealed by the complete genome sequence.</title>
        <authorList>
            <person name="Oshkin I.Y."/>
            <person name="Dedysh S.N."/>
            <person name="Miroshnikov K."/>
            <person name="Danilova O.V."/>
            <person name="Hakobyan A."/>
            <person name="Liesack W."/>
        </authorList>
    </citation>
    <scope>NUCLEOTIDE SEQUENCE [LARGE SCALE GENOMIC DNA]</scope>
    <source>
        <strain evidence="4 5">Shm1</strain>
    </source>
</reference>
<dbReference type="NCBIfam" id="TIGR00103">
    <property type="entry name" value="DNA_YbaB_EbfC"/>
    <property type="match status" value="1"/>
</dbReference>
<feature type="coiled-coil region" evidence="3">
    <location>
        <begin position="5"/>
        <end position="32"/>
    </location>
</feature>
<dbReference type="InterPro" id="IPR004401">
    <property type="entry name" value="YbaB/EbfC"/>
</dbReference>
<dbReference type="OrthoDB" id="9808738at2"/>
<dbReference type="KEGG" id="mmob:F6R98_14015"/>
<comment type="subcellular location">
    <subcellularLocation>
        <location evidence="2">Cytoplasm</location>
        <location evidence="2">Nucleoid</location>
    </subcellularLocation>
</comment>
<evidence type="ECO:0000256" key="1">
    <source>
        <dbReference type="ARBA" id="ARBA00023125"/>
    </source>
</evidence>
<proteinExistence type="inferred from homology"/>
<name>A0A5Q0BNB2_9GAMM</name>
<evidence type="ECO:0000256" key="3">
    <source>
        <dbReference type="SAM" id="Coils"/>
    </source>
</evidence>
<evidence type="ECO:0000313" key="5">
    <source>
        <dbReference type="Proteomes" id="UP000325755"/>
    </source>
</evidence>
<dbReference type="EMBL" id="CP044205">
    <property type="protein sequence ID" value="QFY43598.1"/>
    <property type="molecule type" value="Genomic_DNA"/>
</dbReference>
<organism evidence="4 5">
    <name type="scientific">Candidatus Methylospira mobilis</name>
    <dbReference type="NCBI Taxonomy" id="1808979"/>
    <lineage>
        <taxon>Bacteria</taxon>
        <taxon>Pseudomonadati</taxon>
        <taxon>Pseudomonadota</taxon>
        <taxon>Gammaproteobacteria</taxon>
        <taxon>Methylococcales</taxon>
        <taxon>Methylococcaceae</taxon>
        <taxon>Candidatus Methylospira</taxon>
    </lineage>
</organism>
<dbReference type="InterPro" id="IPR036894">
    <property type="entry name" value="YbaB-like_sf"/>
</dbReference>
<dbReference type="PIRSF" id="PIRSF004555">
    <property type="entry name" value="UCP004555"/>
    <property type="match status" value="1"/>
</dbReference>